<dbReference type="EMBL" id="LXQA010841841">
    <property type="protein sequence ID" value="MCI73588.1"/>
    <property type="molecule type" value="Genomic_DNA"/>
</dbReference>
<name>A0A392UL25_9FABA</name>
<sequence>EKRDSKKATSEDAGASEAKKRKVVVDRVTEKKKTSEKRKDKPSKEPS</sequence>
<keyword evidence="3" id="KW-1185">Reference proteome</keyword>
<proteinExistence type="predicted"/>
<evidence type="ECO:0000313" key="2">
    <source>
        <dbReference type="EMBL" id="MCI73588.1"/>
    </source>
</evidence>
<feature type="non-terminal residue" evidence="2">
    <location>
        <position position="1"/>
    </location>
</feature>
<reference evidence="2 3" key="1">
    <citation type="journal article" date="2018" name="Front. Plant Sci.">
        <title>Red Clover (Trifolium pratense) and Zigzag Clover (T. medium) - A Picture of Genomic Similarities and Differences.</title>
        <authorList>
            <person name="Dluhosova J."/>
            <person name="Istvanek J."/>
            <person name="Nedelnik J."/>
            <person name="Repkova J."/>
        </authorList>
    </citation>
    <scope>NUCLEOTIDE SEQUENCE [LARGE SCALE GENOMIC DNA]</scope>
    <source>
        <strain evidence="3">cv. 10/8</strain>
        <tissue evidence="2">Leaf</tissue>
    </source>
</reference>
<dbReference type="Proteomes" id="UP000265520">
    <property type="component" value="Unassembled WGS sequence"/>
</dbReference>
<evidence type="ECO:0000313" key="3">
    <source>
        <dbReference type="Proteomes" id="UP000265520"/>
    </source>
</evidence>
<feature type="region of interest" description="Disordered" evidence="1">
    <location>
        <begin position="1"/>
        <end position="47"/>
    </location>
</feature>
<comment type="caution">
    <text evidence="2">The sequence shown here is derived from an EMBL/GenBank/DDBJ whole genome shotgun (WGS) entry which is preliminary data.</text>
</comment>
<organism evidence="2 3">
    <name type="scientific">Trifolium medium</name>
    <dbReference type="NCBI Taxonomy" id="97028"/>
    <lineage>
        <taxon>Eukaryota</taxon>
        <taxon>Viridiplantae</taxon>
        <taxon>Streptophyta</taxon>
        <taxon>Embryophyta</taxon>
        <taxon>Tracheophyta</taxon>
        <taxon>Spermatophyta</taxon>
        <taxon>Magnoliopsida</taxon>
        <taxon>eudicotyledons</taxon>
        <taxon>Gunneridae</taxon>
        <taxon>Pentapetalae</taxon>
        <taxon>rosids</taxon>
        <taxon>fabids</taxon>
        <taxon>Fabales</taxon>
        <taxon>Fabaceae</taxon>
        <taxon>Papilionoideae</taxon>
        <taxon>50 kb inversion clade</taxon>
        <taxon>NPAAA clade</taxon>
        <taxon>Hologalegina</taxon>
        <taxon>IRL clade</taxon>
        <taxon>Trifolieae</taxon>
        <taxon>Trifolium</taxon>
    </lineage>
</organism>
<protein>
    <submittedName>
        <fullName evidence="2">Uncharacterized protein</fullName>
    </submittedName>
</protein>
<accession>A0A392UL25</accession>
<dbReference type="AlphaFoldDB" id="A0A392UL25"/>
<feature type="compositionally biased region" description="Basic and acidic residues" evidence="1">
    <location>
        <begin position="1"/>
        <end position="10"/>
    </location>
</feature>
<evidence type="ECO:0000256" key="1">
    <source>
        <dbReference type="SAM" id="MobiDB-lite"/>
    </source>
</evidence>
<feature type="compositionally biased region" description="Basic and acidic residues" evidence="1">
    <location>
        <begin position="23"/>
        <end position="47"/>
    </location>
</feature>